<accession>A0A9P5QAX1</accession>
<comment type="caution">
    <text evidence="2">The sequence shown here is derived from an EMBL/GenBank/DDBJ whole genome shotgun (WGS) entry which is preliminary data.</text>
</comment>
<evidence type="ECO:0000256" key="1">
    <source>
        <dbReference type="SAM" id="SignalP"/>
    </source>
</evidence>
<evidence type="ECO:0000313" key="3">
    <source>
        <dbReference type="Proteomes" id="UP000772434"/>
    </source>
</evidence>
<dbReference type="AlphaFoldDB" id="A0A9P5QAX1"/>
<protein>
    <submittedName>
        <fullName evidence="2">Uncharacterized protein</fullName>
    </submittedName>
</protein>
<feature type="chain" id="PRO_5040460579" evidence="1">
    <location>
        <begin position="19"/>
        <end position="134"/>
    </location>
</feature>
<evidence type="ECO:0000313" key="2">
    <source>
        <dbReference type="EMBL" id="KAF9077908.1"/>
    </source>
</evidence>
<gene>
    <name evidence="2" type="ORF">BDP27DRAFT_1310394</name>
</gene>
<keyword evidence="1" id="KW-0732">Signal</keyword>
<organism evidence="2 3">
    <name type="scientific">Rhodocollybia butyracea</name>
    <dbReference type="NCBI Taxonomy" id="206335"/>
    <lineage>
        <taxon>Eukaryota</taxon>
        <taxon>Fungi</taxon>
        <taxon>Dikarya</taxon>
        <taxon>Basidiomycota</taxon>
        <taxon>Agaricomycotina</taxon>
        <taxon>Agaricomycetes</taxon>
        <taxon>Agaricomycetidae</taxon>
        <taxon>Agaricales</taxon>
        <taxon>Marasmiineae</taxon>
        <taxon>Omphalotaceae</taxon>
        <taxon>Rhodocollybia</taxon>
    </lineage>
</organism>
<keyword evidence="3" id="KW-1185">Reference proteome</keyword>
<sequence>MITKALLIIMAVLSTMTSKTPPTVTITNGEGCLFVGGVDNTTLKNVLRSEVQPFMAMAAGKDMMTKTKWTTKTSMDRTTIDSLLTTDQLMDRLLVTEKDIFPVSLGRNKAPRGQEPEEGHCHYQLLNRCLNRNK</sequence>
<dbReference type="Proteomes" id="UP000772434">
    <property type="component" value="Unassembled WGS sequence"/>
</dbReference>
<dbReference type="EMBL" id="JADNRY010000002">
    <property type="protein sequence ID" value="KAF9077908.1"/>
    <property type="molecule type" value="Genomic_DNA"/>
</dbReference>
<name>A0A9P5QAX1_9AGAR</name>
<reference evidence="2" key="1">
    <citation type="submission" date="2020-11" db="EMBL/GenBank/DDBJ databases">
        <authorList>
            <consortium name="DOE Joint Genome Institute"/>
            <person name="Ahrendt S."/>
            <person name="Riley R."/>
            <person name="Andreopoulos W."/>
            <person name="Labutti K."/>
            <person name="Pangilinan J."/>
            <person name="Ruiz-Duenas F.J."/>
            <person name="Barrasa J.M."/>
            <person name="Sanchez-Garcia M."/>
            <person name="Camarero S."/>
            <person name="Miyauchi S."/>
            <person name="Serrano A."/>
            <person name="Linde D."/>
            <person name="Babiker R."/>
            <person name="Drula E."/>
            <person name="Ayuso-Fernandez I."/>
            <person name="Pacheco R."/>
            <person name="Padilla G."/>
            <person name="Ferreira P."/>
            <person name="Barriuso J."/>
            <person name="Kellner H."/>
            <person name="Castanera R."/>
            <person name="Alfaro M."/>
            <person name="Ramirez L."/>
            <person name="Pisabarro A.G."/>
            <person name="Kuo A."/>
            <person name="Tritt A."/>
            <person name="Lipzen A."/>
            <person name="He G."/>
            <person name="Yan M."/>
            <person name="Ng V."/>
            <person name="Cullen D."/>
            <person name="Martin F."/>
            <person name="Rosso M.-N."/>
            <person name="Henrissat B."/>
            <person name="Hibbett D."/>
            <person name="Martinez A.T."/>
            <person name="Grigoriev I.V."/>
        </authorList>
    </citation>
    <scope>NUCLEOTIDE SEQUENCE</scope>
    <source>
        <strain evidence="2">AH 40177</strain>
    </source>
</reference>
<proteinExistence type="predicted"/>
<feature type="signal peptide" evidence="1">
    <location>
        <begin position="1"/>
        <end position="18"/>
    </location>
</feature>